<protein>
    <recommendedName>
        <fullName evidence="4">Retrotransposon gag domain-containing protein</fullName>
    </recommendedName>
</protein>
<accession>A0A3M6UY93</accession>
<organism evidence="2 3">
    <name type="scientific">Pocillopora damicornis</name>
    <name type="common">Cauliflower coral</name>
    <name type="synonym">Millepora damicornis</name>
    <dbReference type="NCBI Taxonomy" id="46731"/>
    <lineage>
        <taxon>Eukaryota</taxon>
        <taxon>Metazoa</taxon>
        <taxon>Cnidaria</taxon>
        <taxon>Anthozoa</taxon>
        <taxon>Hexacorallia</taxon>
        <taxon>Scleractinia</taxon>
        <taxon>Astrocoeniina</taxon>
        <taxon>Pocilloporidae</taxon>
        <taxon>Pocillopora</taxon>
    </lineage>
</organism>
<sequence length="265" mass="30315">LEEKEGARPESDNTTLLWPCSSTHLQHSLSNVVEEHYKFRSRARKADESIDAYLTIFRELAKSCDFGDLEKEMIRDQIVEKCSSHILKQRLLQQGDLFLAKTLVTRRRPFKKRDYSPKVPKGTQSPLTTRVPLAEHQRNALTVTVAVARTITAQVGHLQRVCRSKHETTRMKGKKCKGKKPQQMKDSSGDESEEPVLFMNNVDNSITAMINERKTKLIVDTGSKYDITSSHLHKTLFKNCKLNETQRCFTAYEQTVYVIDGKAES</sequence>
<comment type="caution">
    <text evidence="2">The sequence shown here is derived from an EMBL/GenBank/DDBJ whole genome shotgun (WGS) entry which is preliminary data.</text>
</comment>
<reference evidence="2 3" key="1">
    <citation type="journal article" date="2018" name="Sci. Rep.">
        <title>Comparative analysis of the Pocillopora damicornis genome highlights role of immune system in coral evolution.</title>
        <authorList>
            <person name="Cunning R."/>
            <person name="Bay R.A."/>
            <person name="Gillette P."/>
            <person name="Baker A.C."/>
            <person name="Traylor-Knowles N."/>
        </authorList>
    </citation>
    <scope>NUCLEOTIDE SEQUENCE [LARGE SCALE GENOMIC DNA]</scope>
    <source>
        <strain evidence="2">RSMAS</strain>
        <tissue evidence="2">Whole animal</tissue>
    </source>
</reference>
<evidence type="ECO:0000313" key="3">
    <source>
        <dbReference type="Proteomes" id="UP000275408"/>
    </source>
</evidence>
<evidence type="ECO:0008006" key="4">
    <source>
        <dbReference type="Google" id="ProtNLM"/>
    </source>
</evidence>
<evidence type="ECO:0000256" key="1">
    <source>
        <dbReference type="SAM" id="MobiDB-lite"/>
    </source>
</evidence>
<dbReference type="Proteomes" id="UP000275408">
    <property type="component" value="Unassembled WGS sequence"/>
</dbReference>
<feature type="non-terminal residue" evidence="2">
    <location>
        <position position="265"/>
    </location>
</feature>
<keyword evidence="3" id="KW-1185">Reference proteome</keyword>
<dbReference type="AlphaFoldDB" id="A0A3M6UY93"/>
<dbReference type="STRING" id="46731.A0A3M6UY93"/>
<feature type="region of interest" description="Disordered" evidence="1">
    <location>
        <begin position="164"/>
        <end position="196"/>
    </location>
</feature>
<dbReference type="EMBL" id="RCHS01000537">
    <property type="protein sequence ID" value="RMX58288.1"/>
    <property type="molecule type" value="Genomic_DNA"/>
</dbReference>
<dbReference type="PANTHER" id="PTHR33198:SF20">
    <property type="entry name" value="RETROTRANSPOSON GAG DOMAIN-CONTAINING PROTEIN"/>
    <property type="match status" value="1"/>
</dbReference>
<feature type="non-terminal residue" evidence="2">
    <location>
        <position position="1"/>
    </location>
</feature>
<evidence type="ECO:0000313" key="2">
    <source>
        <dbReference type="EMBL" id="RMX58288.1"/>
    </source>
</evidence>
<proteinExistence type="predicted"/>
<feature type="compositionally biased region" description="Basic residues" evidence="1">
    <location>
        <begin position="171"/>
        <end position="182"/>
    </location>
</feature>
<dbReference type="PANTHER" id="PTHR33198">
    <property type="entry name" value="ANK_REP_REGION DOMAIN-CONTAINING PROTEIN-RELATED"/>
    <property type="match status" value="1"/>
</dbReference>
<gene>
    <name evidence="2" type="ORF">pdam_00000232</name>
</gene>
<name>A0A3M6UY93_POCDA</name>